<evidence type="ECO:0000256" key="8">
    <source>
        <dbReference type="SAM" id="Phobius"/>
    </source>
</evidence>
<dbReference type="EMBL" id="PSQE01000003">
    <property type="protein sequence ID" value="RHN67738.1"/>
    <property type="molecule type" value="Genomic_DNA"/>
</dbReference>
<feature type="region of interest" description="Disordered" evidence="7">
    <location>
        <begin position="261"/>
        <end position="287"/>
    </location>
</feature>
<dbReference type="SUPFAM" id="SSF48317">
    <property type="entry name" value="Acid phosphatase/Vanadium-dependent haloperoxidase"/>
    <property type="match status" value="1"/>
</dbReference>
<evidence type="ECO:0000256" key="5">
    <source>
        <dbReference type="ARBA" id="ARBA00022989"/>
    </source>
</evidence>
<dbReference type="OrthoDB" id="10030083at2759"/>
<keyword evidence="3 8" id="KW-0812">Transmembrane</keyword>
<dbReference type="CDD" id="cd03390">
    <property type="entry name" value="PAP2_containing_1_like"/>
    <property type="match status" value="1"/>
</dbReference>
<feature type="compositionally biased region" description="Basic and acidic residues" evidence="7">
    <location>
        <begin position="272"/>
        <end position="287"/>
    </location>
</feature>
<dbReference type="Pfam" id="PF01569">
    <property type="entry name" value="PAP2"/>
    <property type="match status" value="1"/>
</dbReference>
<dbReference type="InterPro" id="IPR000326">
    <property type="entry name" value="PAP2/HPO"/>
</dbReference>
<reference evidence="14" key="4">
    <citation type="journal article" date="2018" name="Nat. Plants">
        <title>Whole-genome landscape of Medicago truncatula symbiotic genes.</title>
        <authorList>
            <person name="Pecrix Y."/>
            <person name="Staton S.E."/>
            <person name="Sallet E."/>
            <person name="Lelandais-Briere C."/>
            <person name="Moreau S."/>
            <person name="Carrere S."/>
            <person name="Blein T."/>
            <person name="Jardinaud M.F."/>
            <person name="Latrasse D."/>
            <person name="Zouine M."/>
            <person name="Zahm M."/>
            <person name="Kreplak J."/>
            <person name="Mayjonade B."/>
            <person name="Satge C."/>
            <person name="Perez M."/>
            <person name="Cauet S."/>
            <person name="Marande W."/>
            <person name="Chantry-Darmon C."/>
            <person name="Lopez-Roques C."/>
            <person name="Bouchez O."/>
            <person name="Berard A."/>
            <person name="Debelle F."/>
            <person name="Munos S."/>
            <person name="Bendahmane A."/>
            <person name="Berges H."/>
            <person name="Niebel A."/>
            <person name="Buitink J."/>
            <person name="Frugier F."/>
            <person name="Benhamed M."/>
            <person name="Crespi M."/>
            <person name="Gouzy J."/>
            <person name="Gamas P."/>
        </authorList>
    </citation>
    <scope>NUCLEOTIDE SEQUENCE [LARGE SCALE GENOMIC DNA]</scope>
    <source>
        <strain evidence="14">cv. Jemalong A17</strain>
    </source>
</reference>
<name>G7J0R9_MEDTR</name>
<evidence type="ECO:0000256" key="7">
    <source>
        <dbReference type="SAM" id="MobiDB-lite"/>
    </source>
</evidence>
<gene>
    <name evidence="12" type="primary">11407216</name>
    <name evidence="10" type="ordered locus">MTR_3g031780</name>
    <name evidence="11" type="ORF">MtrunA17_Chr3g0105961</name>
</gene>
<dbReference type="PaxDb" id="3880-AES69587"/>
<evidence type="ECO:0000256" key="4">
    <source>
        <dbReference type="ARBA" id="ARBA00022801"/>
    </source>
</evidence>
<keyword evidence="13" id="KW-1185">Reference proteome</keyword>
<feature type="transmembrane region" description="Helical" evidence="8">
    <location>
        <begin position="58"/>
        <end position="81"/>
    </location>
</feature>
<evidence type="ECO:0000259" key="9">
    <source>
        <dbReference type="SMART" id="SM00014"/>
    </source>
</evidence>
<evidence type="ECO:0000313" key="11">
    <source>
        <dbReference type="EMBL" id="RHN67738.1"/>
    </source>
</evidence>
<dbReference type="Proteomes" id="UP000265566">
    <property type="component" value="Chromosome 3"/>
</dbReference>
<dbReference type="GO" id="GO:0008195">
    <property type="term" value="F:phosphatidate phosphatase activity"/>
    <property type="evidence" value="ECO:0000318"/>
    <property type="project" value="GO_Central"/>
</dbReference>
<evidence type="ECO:0000313" key="13">
    <source>
        <dbReference type="Proteomes" id="UP000002051"/>
    </source>
</evidence>
<dbReference type="GO" id="GO:0046839">
    <property type="term" value="P:phospholipid dephosphorylation"/>
    <property type="evidence" value="ECO:0000318"/>
    <property type="project" value="GO_Central"/>
</dbReference>
<evidence type="ECO:0000313" key="14">
    <source>
        <dbReference type="Proteomes" id="UP000265566"/>
    </source>
</evidence>
<dbReference type="Gramene" id="rna15961">
    <property type="protein sequence ID" value="RHN67738.1"/>
    <property type="gene ID" value="gene15961"/>
</dbReference>
<dbReference type="SMART" id="SM00014">
    <property type="entry name" value="acidPPc"/>
    <property type="match status" value="1"/>
</dbReference>
<evidence type="ECO:0000256" key="1">
    <source>
        <dbReference type="ARBA" id="ARBA00004141"/>
    </source>
</evidence>
<reference evidence="11" key="5">
    <citation type="journal article" date="2018" name="Nat. Plants">
        <title>Whole-genome landscape of Medicago truncatula symbiotic genes.</title>
        <authorList>
            <person name="Pecrix Y."/>
            <person name="Gamas P."/>
            <person name="Carrere S."/>
        </authorList>
    </citation>
    <scope>NUCLEOTIDE SEQUENCE</scope>
    <source>
        <tissue evidence="11">Leaves</tissue>
    </source>
</reference>
<dbReference type="InterPro" id="IPR043216">
    <property type="entry name" value="PAP-like"/>
</dbReference>
<feature type="transmembrane region" description="Helical" evidence="8">
    <location>
        <begin position="187"/>
        <end position="206"/>
    </location>
</feature>
<comment type="subcellular location">
    <subcellularLocation>
        <location evidence="1">Membrane</location>
        <topology evidence="1">Multi-pass membrane protein</topology>
    </subcellularLocation>
</comment>
<dbReference type="AlphaFoldDB" id="G7J0R9"/>
<evidence type="ECO:0000313" key="10">
    <source>
        <dbReference type="EMBL" id="AES69587.2"/>
    </source>
</evidence>
<dbReference type="KEGG" id="mtr:11407216"/>
<sequence length="287" mass="32475">MASQSPGAKLALAHMRDWLIILALGVMDGLLNMIEPFHRYVNKDIMQDLMFPFKQDTIPMWGVPILSIFIPILIFIAFYFVRGDIYDLHHATLGLLFASLITGVITDSIKDAVGRPRPNFFQRCFPNKIPVFDKETGDVLCTGIKSVIKEGYKSFPSGHTSWSFAGLGFLSWYLSGKVRVFDRRGHIGKLSIVLLPLLIAALVGITRVDDYWHHWTDVFTGGLIGITVSSTCYLLLFPFPTYAHGWAPHAFFYMLKESESSQRESQTPSFVRLEDSSLEMDKMERGK</sequence>
<accession>G7J0R9</accession>
<keyword evidence="6 8" id="KW-0472">Membrane</keyword>
<dbReference type="GO" id="GO:0016020">
    <property type="term" value="C:membrane"/>
    <property type="evidence" value="ECO:0000318"/>
    <property type="project" value="GO_Central"/>
</dbReference>
<feature type="transmembrane region" description="Helical" evidence="8">
    <location>
        <begin position="218"/>
        <end position="236"/>
    </location>
</feature>
<evidence type="ECO:0000256" key="2">
    <source>
        <dbReference type="ARBA" id="ARBA00008816"/>
    </source>
</evidence>
<dbReference type="EnsemblPlants" id="AES69587">
    <property type="protein sequence ID" value="AES69587"/>
    <property type="gene ID" value="MTR_3g031780"/>
</dbReference>
<dbReference type="Proteomes" id="UP000002051">
    <property type="component" value="Chromosome 3"/>
</dbReference>
<proteinExistence type="inferred from homology"/>
<organism evidence="10 13">
    <name type="scientific">Medicago truncatula</name>
    <name type="common">Barrel medic</name>
    <name type="synonym">Medicago tribuloides</name>
    <dbReference type="NCBI Taxonomy" id="3880"/>
    <lineage>
        <taxon>Eukaryota</taxon>
        <taxon>Viridiplantae</taxon>
        <taxon>Streptophyta</taxon>
        <taxon>Embryophyta</taxon>
        <taxon>Tracheophyta</taxon>
        <taxon>Spermatophyta</taxon>
        <taxon>Magnoliopsida</taxon>
        <taxon>eudicotyledons</taxon>
        <taxon>Gunneridae</taxon>
        <taxon>Pentapetalae</taxon>
        <taxon>rosids</taxon>
        <taxon>fabids</taxon>
        <taxon>Fabales</taxon>
        <taxon>Fabaceae</taxon>
        <taxon>Papilionoideae</taxon>
        <taxon>50 kb inversion clade</taxon>
        <taxon>NPAAA clade</taxon>
        <taxon>Hologalegina</taxon>
        <taxon>IRL clade</taxon>
        <taxon>Trifolieae</taxon>
        <taxon>Medicago</taxon>
    </lineage>
</organism>
<dbReference type="PANTHER" id="PTHR10165:SF91">
    <property type="entry name" value="LIPID PHOSPHATE PHOSPHATASE-LIKE PROTEIN"/>
    <property type="match status" value="1"/>
</dbReference>
<protein>
    <submittedName>
        <fullName evidence="10">Lipid phosphate phosphatase-like protein</fullName>
    </submittedName>
    <submittedName>
        <fullName evidence="11">Putative phosphoric monoester hydrolase</fullName>
        <ecNumber evidence="11">3.1.3.-</ecNumber>
    </submittedName>
</protein>
<evidence type="ECO:0000256" key="3">
    <source>
        <dbReference type="ARBA" id="ARBA00022692"/>
    </source>
</evidence>
<dbReference type="Gene3D" id="1.20.144.10">
    <property type="entry name" value="Phosphatidic acid phosphatase type 2/haloperoxidase"/>
    <property type="match status" value="1"/>
</dbReference>
<dbReference type="EC" id="3.1.3.-" evidence="11"/>
<dbReference type="eggNOG" id="KOG3030">
    <property type="taxonomic scope" value="Eukaryota"/>
</dbReference>
<dbReference type="STRING" id="3880.G7J0R9"/>
<dbReference type="GO" id="GO:0006644">
    <property type="term" value="P:phospholipid metabolic process"/>
    <property type="evidence" value="ECO:0000318"/>
    <property type="project" value="GO_Central"/>
</dbReference>
<reference evidence="12" key="3">
    <citation type="submission" date="2015-04" db="UniProtKB">
        <authorList>
            <consortium name="EnsemblPlants"/>
        </authorList>
    </citation>
    <scope>IDENTIFICATION</scope>
    <source>
        <strain evidence="12">cv. Jemalong A17</strain>
    </source>
</reference>
<dbReference type="HOGENOM" id="CLU_021458_5_1_1"/>
<keyword evidence="4 11" id="KW-0378">Hydrolase</keyword>
<dbReference type="EMBL" id="CM001219">
    <property type="protein sequence ID" value="AES69587.2"/>
    <property type="molecule type" value="Genomic_DNA"/>
</dbReference>
<dbReference type="PANTHER" id="PTHR10165">
    <property type="entry name" value="LIPID PHOSPHATE PHOSPHATASE"/>
    <property type="match status" value="1"/>
</dbReference>
<reference evidence="10 13" key="1">
    <citation type="journal article" date="2011" name="Nature">
        <title>The Medicago genome provides insight into the evolution of rhizobial symbioses.</title>
        <authorList>
            <person name="Young N.D."/>
            <person name="Debelle F."/>
            <person name="Oldroyd G.E."/>
            <person name="Geurts R."/>
            <person name="Cannon S.B."/>
            <person name="Udvardi M.K."/>
            <person name="Benedito V.A."/>
            <person name="Mayer K.F."/>
            <person name="Gouzy J."/>
            <person name="Schoof H."/>
            <person name="Van de Peer Y."/>
            <person name="Proost S."/>
            <person name="Cook D.R."/>
            <person name="Meyers B.C."/>
            <person name="Spannagl M."/>
            <person name="Cheung F."/>
            <person name="De Mita S."/>
            <person name="Krishnakumar V."/>
            <person name="Gundlach H."/>
            <person name="Zhou S."/>
            <person name="Mudge J."/>
            <person name="Bharti A.K."/>
            <person name="Murray J.D."/>
            <person name="Naoumkina M.A."/>
            <person name="Rosen B."/>
            <person name="Silverstein K.A."/>
            <person name="Tang H."/>
            <person name="Rombauts S."/>
            <person name="Zhao P.X."/>
            <person name="Zhou P."/>
            <person name="Barbe V."/>
            <person name="Bardou P."/>
            <person name="Bechner M."/>
            <person name="Bellec A."/>
            <person name="Berger A."/>
            <person name="Berges H."/>
            <person name="Bidwell S."/>
            <person name="Bisseling T."/>
            <person name="Choisne N."/>
            <person name="Couloux A."/>
            <person name="Denny R."/>
            <person name="Deshpande S."/>
            <person name="Dai X."/>
            <person name="Doyle J.J."/>
            <person name="Dudez A.M."/>
            <person name="Farmer A.D."/>
            <person name="Fouteau S."/>
            <person name="Franken C."/>
            <person name="Gibelin C."/>
            <person name="Gish J."/>
            <person name="Goldstein S."/>
            <person name="Gonzalez A.J."/>
            <person name="Green P.J."/>
            <person name="Hallab A."/>
            <person name="Hartog M."/>
            <person name="Hua A."/>
            <person name="Humphray S.J."/>
            <person name="Jeong D.H."/>
            <person name="Jing Y."/>
            <person name="Jocker A."/>
            <person name="Kenton S.M."/>
            <person name="Kim D.J."/>
            <person name="Klee K."/>
            <person name="Lai H."/>
            <person name="Lang C."/>
            <person name="Lin S."/>
            <person name="Macmil S.L."/>
            <person name="Magdelenat G."/>
            <person name="Matthews L."/>
            <person name="McCorrison J."/>
            <person name="Monaghan E.L."/>
            <person name="Mun J.H."/>
            <person name="Najar F.Z."/>
            <person name="Nicholson C."/>
            <person name="Noirot C."/>
            <person name="O'Bleness M."/>
            <person name="Paule C.R."/>
            <person name="Poulain J."/>
            <person name="Prion F."/>
            <person name="Qin B."/>
            <person name="Qu C."/>
            <person name="Retzel E.F."/>
            <person name="Riddle C."/>
            <person name="Sallet E."/>
            <person name="Samain S."/>
            <person name="Samson N."/>
            <person name="Sanders I."/>
            <person name="Saurat O."/>
            <person name="Scarpelli C."/>
            <person name="Schiex T."/>
            <person name="Segurens B."/>
            <person name="Severin A.J."/>
            <person name="Sherrier D.J."/>
            <person name="Shi R."/>
            <person name="Sims S."/>
            <person name="Singer S.R."/>
            <person name="Sinharoy S."/>
            <person name="Sterck L."/>
            <person name="Viollet A."/>
            <person name="Wang B.B."/>
            <person name="Wang K."/>
            <person name="Wang M."/>
            <person name="Wang X."/>
            <person name="Warfsmann J."/>
            <person name="Weissenbach J."/>
            <person name="White D.D."/>
            <person name="White J.D."/>
            <person name="Wiley G.B."/>
            <person name="Wincker P."/>
            <person name="Xing Y."/>
            <person name="Yang L."/>
            <person name="Yao Z."/>
            <person name="Ying F."/>
            <person name="Zhai J."/>
            <person name="Zhou L."/>
            <person name="Zuber A."/>
            <person name="Denarie J."/>
            <person name="Dixon R.A."/>
            <person name="May G.D."/>
            <person name="Schwartz D.C."/>
            <person name="Rogers J."/>
            <person name="Quetier F."/>
            <person name="Town C.D."/>
            <person name="Roe B.A."/>
        </authorList>
    </citation>
    <scope>NUCLEOTIDE SEQUENCE [LARGE SCALE GENOMIC DNA]</scope>
    <source>
        <strain evidence="10">A17</strain>
        <strain evidence="12 13">cv. Jemalong A17</strain>
    </source>
</reference>
<feature type="transmembrane region" description="Helical" evidence="8">
    <location>
        <begin position="18"/>
        <end position="38"/>
    </location>
</feature>
<evidence type="ECO:0000256" key="6">
    <source>
        <dbReference type="ARBA" id="ARBA00023136"/>
    </source>
</evidence>
<reference evidence="10 13" key="2">
    <citation type="journal article" date="2014" name="BMC Genomics">
        <title>An improved genome release (version Mt4.0) for the model legume Medicago truncatula.</title>
        <authorList>
            <person name="Tang H."/>
            <person name="Krishnakumar V."/>
            <person name="Bidwell S."/>
            <person name="Rosen B."/>
            <person name="Chan A."/>
            <person name="Zhou S."/>
            <person name="Gentzbittel L."/>
            <person name="Childs K.L."/>
            <person name="Yandell M."/>
            <person name="Gundlach H."/>
            <person name="Mayer K.F."/>
            <person name="Schwartz D.C."/>
            <person name="Town C.D."/>
        </authorList>
    </citation>
    <scope>GENOME REANNOTATION</scope>
    <source>
        <strain evidence="12 13">cv. Jemalong A17</strain>
    </source>
</reference>
<accession>A0A0C3VDZ3</accession>
<keyword evidence="5 8" id="KW-1133">Transmembrane helix</keyword>
<dbReference type="InterPro" id="IPR036938">
    <property type="entry name" value="PAP2/HPO_sf"/>
</dbReference>
<evidence type="ECO:0000313" key="12">
    <source>
        <dbReference type="EnsemblPlants" id="AES69587"/>
    </source>
</evidence>
<comment type="similarity">
    <text evidence="2">Belongs to the PA-phosphatase related phosphoesterase family.</text>
</comment>
<feature type="transmembrane region" description="Helical" evidence="8">
    <location>
        <begin position="88"/>
        <end position="106"/>
    </location>
</feature>
<dbReference type="FunFam" id="1.20.144.10:FF:000001">
    <property type="entry name" value="Lipid phosphate phosphatase 2"/>
    <property type="match status" value="1"/>
</dbReference>
<feature type="domain" description="Phosphatidic acid phosphatase type 2/haloperoxidase" evidence="9">
    <location>
        <begin position="92"/>
        <end position="233"/>
    </location>
</feature>